<protein>
    <submittedName>
        <fullName evidence="1">Uncharacterized protein</fullName>
    </submittedName>
</protein>
<sequence>MTTPKLIWTTHKLADGWVLLCVEANLEQPGEPQAMLGFKRAVHPFHFDEASEPVVAFTHVIAEMTDAIMWGAAGHSALDHCLPRLRGLCA</sequence>
<evidence type="ECO:0000313" key="2">
    <source>
        <dbReference type="Proteomes" id="UP000239025"/>
    </source>
</evidence>
<dbReference type="EMBL" id="LT963395">
    <property type="protein sequence ID" value="SOS21576.1"/>
    <property type="molecule type" value="Genomic_DNA"/>
</dbReference>
<accession>A0A193SS48</accession>
<evidence type="ECO:0000313" key="1">
    <source>
        <dbReference type="EMBL" id="SOS21576.1"/>
    </source>
</evidence>
<organism evidence="1 2">
    <name type="scientific">Pseudomonas cerasi</name>
    <dbReference type="NCBI Taxonomy" id="1583341"/>
    <lineage>
        <taxon>Bacteria</taxon>
        <taxon>Pseudomonadati</taxon>
        <taxon>Pseudomonadota</taxon>
        <taxon>Gammaproteobacteria</taxon>
        <taxon>Pseudomonadales</taxon>
        <taxon>Pseudomonadaceae</taxon>
        <taxon>Pseudomonas</taxon>
    </lineage>
</organism>
<name>A0A193SS48_9PSED</name>
<dbReference type="RefSeq" id="WP_065350195.1">
    <property type="nucleotide sequence ID" value="NZ_LT222319.1"/>
</dbReference>
<keyword evidence="2" id="KW-1185">Reference proteome</keyword>
<gene>
    <name evidence="1" type="ORF">PL963_03486</name>
</gene>
<dbReference type="AlphaFoldDB" id="A0A193SS48"/>
<dbReference type="Proteomes" id="UP000239025">
    <property type="component" value="Chromosome 1"/>
</dbReference>
<reference evidence="2" key="1">
    <citation type="submission" date="2017-11" db="EMBL/GenBank/DDBJ databases">
        <authorList>
            <person name="Blom J."/>
        </authorList>
    </citation>
    <scope>NUCLEOTIDE SEQUENCE [LARGE SCALE GENOMIC DNA]</scope>
</reference>
<proteinExistence type="predicted"/>